<dbReference type="GO" id="GO:0000932">
    <property type="term" value="C:P-body"/>
    <property type="evidence" value="ECO:0007669"/>
    <property type="project" value="TreeGrafter"/>
</dbReference>
<keyword evidence="3" id="KW-0963">Cytoplasm</keyword>
<dbReference type="Proteomes" id="UP000310158">
    <property type="component" value="Unassembled WGS sequence"/>
</dbReference>
<feature type="region of interest" description="Disordered" evidence="5">
    <location>
        <begin position="1"/>
        <end position="59"/>
    </location>
</feature>
<evidence type="ECO:0000256" key="5">
    <source>
        <dbReference type="SAM" id="MobiDB-lite"/>
    </source>
</evidence>
<sequence>MKPRPPRPTSTTNPTNNVSPSQQRIRQQRPLSQSHNQSPKPASAVVASKPSPGLGMSATSRYNQNLKVLRRHDPSIVSIFDQFSHVCLYHHNGTKWEKKGFEGSMFLFERNAYPPHGLYILNRMGMEDYVLLMYPEDDVESHGEYLMYRSYPDFTTKRLAMGRPFPNSIPSANSSPEFHPPAKTNPAPQNVPPLTGTPSDYADARGREPTATDVLTNWQVLLAKSPDKGKSETVGLWMFATDRREPMKDVMKRLHSYIHKVVSYPEEFRYGPNRLPPPPSTKTSGGTSSASEAESDACQIATVSASGNLAQPAATQTSQSKGPAFNGGMSDLDKLFSKLVPASNTSTISTPTTAPSSKVTLSDLFASASTPSSTTAKPSSPSPTAASATKGLALLDSIFASATPSPPALPPYSHPNPQLIHNSSASPFPAPPSAPPSTKLSFAEAQFEADYPSDTSPGHTYALSSQYEIHSPKPTSSALPQILTQDVISSLLGIPIQPSPTSRTSSATSSRHSGSQQRYEGDIESISDDVHSIASASVGEYSESSTEAHVLGDVTPRPPLRGFGTGDATPLAPRAASPRSGTFSPPASIAPSSSTSTVLGPSQSQSQQTQVRTASPVTSSQPQPNGKPTGHPLIPFQSDSDLWPYPRAPLDDRDRHEYGYGSDDADVVELDFADTSALSDMDAFNRRQREREAMSGKERGKGKGKERKGRKERERENEREREEIEKSWDVPERMAPAPPAPVPAPVVAPTPAPVRVPVNGVKENGKSKGKTVVNGASASAIDHGAAKAAVLAAVNGKALAGLGRNDFVREILTLIHTDKGFVDSLWGDYLQRTS</sequence>
<dbReference type="GO" id="GO:0000290">
    <property type="term" value="P:deadenylation-dependent decapping of nuclear-transcribed mRNA"/>
    <property type="evidence" value="ECO:0007669"/>
    <property type="project" value="InterPro"/>
</dbReference>
<comment type="caution">
    <text evidence="6">The sequence shown here is derived from an EMBL/GenBank/DDBJ whole genome shotgun (WGS) entry which is preliminary data.</text>
</comment>
<feature type="compositionally biased region" description="Basic and acidic residues" evidence="5">
    <location>
        <begin position="683"/>
        <end position="732"/>
    </location>
</feature>
<evidence type="ECO:0000256" key="3">
    <source>
        <dbReference type="ARBA" id="ARBA00022490"/>
    </source>
</evidence>
<dbReference type="PANTHER" id="PTHR16290:SF0">
    <property type="entry name" value="DECAPPING PROTEIN 1, ISOFORM A"/>
    <property type="match status" value="1"/>
</dbReference>
<comment type="subcellular location">
    <subcellularLocation>
        <location evidence="1">Cytoplasm</location>
    </subcellularLocation>
</comment>
<comment type="similarity">
    <text evidence="2">Belongs to the DCP1 family.</text>
</comment>
<dbReference type="Gene3D" id="2.30.29.30">
    <property type="entry name" value="Pleckstrin-homology domain (PH domain)/Phosphotyrosine-binding domain (PTB)"/>
    <property type="match status" value="1"/>
</dbReference>
<feature type="compositionally biased region" description="Polar residues" evidence="5">
    <location>
        <begin position="611"/>
        <end position="626"/>
    </location>
</feature>
<dbReference type="InterPro" id="IPR010334">
    <property type="entry name" value="Dcp1"/>
</dbReference>
<reference evidence="6 7" key="1">
    <citation type="submission" date="2019-02" db="EMBL/GenBank/DDBJ databases">
        <title>Genome sequencing of the rare red list fungi Bondarzewia mesenterica.</title>
        <authorList>
            <person name="Buettner E."/>
            <person name="Kellner H."/>
        </authorList>
    </citation>
    <scope>NUCLEOTIDE SEQUENCE [LARGE SCALE GENOMIC DNA]</scope>
    <source>
        <strain evidence="6 7">DSM 108281</strain>
    </source>
</reference>
<evidence type="ECO:0000256" key="1">
    <source>
        <dbReference type="ARBA" id="ARBA00004496"/>
    </source>
</evidence>
<dbReference type="OrthoDB" id="440673at2759"/>
<evidence type="ECO:0000313" key="7">
    <source>
        <dbReference type="Proteomes" id="UP000310158"/>
    </source>
</evidence>
<evidence type="ECO:0000256" key="4">
    <source>
        <dbReference type="ARBA" id="ARBA00022664"/>
    </source>
</evidence>
<dbReference type="SUPFAM" id="SSF50729">
    <property type="entry name" value="PH domain-like"/>
    <property type="match status" value="1"/>
</dbReference>
<feature type="region of interest" description="Disordered" evidence="5">
    <location>
        <begin position="681"/>
        <end position="742"/>
    </location>
</feature>
<evidence type="ECO:0000256" key="2">
    <source>
        <dbReference type="ARBA" id="ARBA00008778"/>
    </source>
</evidence>
<feature type="compositionally biased region" description="Polar residues" evidence="5">
    <location>
        <begin position="309"/>
        <end position="321"/>
    </location>
</feature>
<dbReference type="CDD" id="cd09804">
    <property type="entry name" value="Dcp1"/>
    <property type="match status" value="1"/>
</dbReference>
<feature type="compositionally biased region" description="Low complexity" evidence="5">
    <location>
        <begin position="584"/>
        <end position="610"/>
    </location>
</feature>
<dbReference type="GO" id="GO:0006397">
    <property type="term" value="P:mRNA processing"/>
    <property type="evidence" value="ECO:0007669"/>
    <property type="project" value="UniProtKB-KW"/>
</dbReference>
<feature type="compositionally biased region" description="Low complexity" evidence="5">
    <location>
        <begin position="281"/>
        <end position="292"/>
    </location>
</feature>
<proteinExistence type="inferred from homology"/>
<dbReference type="EMBL" id="SGPL01000039">
    <property type="protein sequence ID" value="THH19642.1"/>
    <property type="molecule type" value="Genomic_DNA"/>
</dbReference>
<feature type="compositionally biased region" description="Basic and acidic residues" evidence="5">
    <location>
        <begin position="649"/>
        <end position="658"/>
    </location>
</feature>
<feature type="region of interest" description="Disordered" evidence="5">
    <location>
        <begin position="537"/>
        <end position="661"/>
    </location>
</feature>
<name>A0A4S4M3F5_9AGAM</name>
<dbReference type="PANTHER" id="PTHR16290">
    <property type="entry name" value="TRANSCRIPTION FACTOR SMIF DECAPPING ENZYME DCP1"/>
    <property type="match status" value="1"/>
</dbReference>
<protein>
    <recommendedName>
        <fullName evidence="8">mRNA-decapping enzyme C-terminal domain-containing protein</fullName>
    </recommendedName>
</protein>
<dbReference type="InterPro" id="IPR011993">
    <property type="entry name" value="PH-like_dom_sf"/>
</dbReference>
<keyword evidence="4" id="KW-0507">mRNA processing</keyword>
<dbReference type="GO" id="GO:0008047">
    <property type="term" value="F:enzyme activator activity"/>
    <property type="evidence" value="ECO:0007669"/>
    <property type="project" value="InterPro"/>
</dbReference>
<accession>A0A4S4M3F5</accession>
<dbReference type="AlphaFoldDB" id="A0A4S4M3F5"/>
<evidence type="ECO:0008006" key="8">
    <source>
        <dbReference type="Google" id="ProtNLM"/>
    </source>
</evidence>
<feature type="compositionally biased region" description="Low complexity" evidence="5">
    <location>
        <begin position="499"/>
        <end position="515"/>
    </location>
</feature>
<feature type="region of interest" description="Disordered" evidence="5">
    <location>
        <begin position="268"/>
        <end position="297"/>
    </location>
</feature>
<dbReference type="GO" id="GO:0031087">
    <property type="term" value="P:deadenylation-independent decapping of nuclear-transcribed mRNA"/>
    <property type="evidence" value="ECO:0007669"/>
    <property type="project" value="TreeGrafter"/>
</dbReference>
<evidence type="ECO:0000313" key="6">
    <source>
        <dbReference type="EMBL" id="THH19642.1"/>
    </source>
</evidence>
<dbReference type="GO" id="GO:0003729">
    <property type="term" value="F:mRNA binding"/>
    <property type="evidence" value="ECO:0007669"/>
    <property type="project" value="TreeGrafter"/>
</dbReference>
<gene>
    <name evidence="6" type="ORF">EW146_g1572</name>
</gene>
<organism evidence="6 7">
    <name type="scientific">Bondarzewia mesenterica</name>
    <dbReference type="NCBI Taxonomy" id="1095465"/>
    <lineage>
        <taxon>Eukaryota</taxon>
        <taxon>Fungi</taxon>
        <taxon>Dikarya</taxon>
        <taxon>Basidiomycota</taxon>
        <taxon>Agaricomycotina</taxon>
        <taxon>Agaricomycetes</taxon>
        <taxon>Russulales</taxon>
        <taxon>Bondarzewiaceae</taxon>
        <taxon>Bondarzewia</taxon>
    </lineage>
</organism>
<feature type="region of interest" description="Disordered" evidence="5">
    <location>
        <begin position="309"/>
        <end position="328"/>
    </location>
</feature>
<keyword evidence="7" id="KW-1185">Reference proteome</keyword>
<feature type="region of interest" description="Disordered" evidence="5">
    <location>
        <begin position="169"/>
        <end position="197"/>
    </location>
</feature>
<feature type="compositionally biased region" description="Low complexity" evidence="5">
    <location>
        <begin position="9"/>
        <end position="34"/>
    </location>
</feature>
<dbReference type="Pfam" id="PF06058">
    <property type="entry name" value="DCP1"/>
    <property type="match status" value="1"/>
</dbReference>
<feature type="region of interest" description="Disordered" evidence="5">
    <location>
        <begin position="406"/>
        <end position="439"/>
    </location>
</feature>
<feature type="region of interest" description="Disordered" evidence="5">
    <location>
        <begin position="368"/>
        <end position="387"/>
    </location>
</feature>
<feature type="region of interest" description="Disordered" evidence="5">
    <location>
        <begin position="494"/>
        <end position="521"/>
    </location>
</feature>